<dbReference type="Proteomes" id="UP000259273">
    <property type="component" value="Unassembled WGS sequence"/>
</dbReference>
<organism evidence="1 2">
    <name type="scientific">Haliea salexigens</name>
    <dbReference type="NCBI Taxonomy" id="287487"/>
    <lineage>
        <taxon>Bacteria</taxon>
        <taxon>Pseudomonadati</taxon>
        <taxon>Pseudomonadota</taxon>
        <taxon>Gammaproteobacteria</taxon>
        <taxon>Cellvibrionales</taxon>
        <taxon>Halieaceae</taxon>
        <taxon>Haliea</taxon>
    </lineage>
</organism>
<keyword evidence="1" id="KW-0808">Transferase</keyword>
<name>A0A3C1KND6_9GAMM</name>
<protein>
    <submittedName>
        <fullName evidence="1">SAM-dependent methyltransferase</fullName>
    </submittedName>
</protein>
<dbReference type="GO" id="GO:0008168">
    <property type="term" value="F:methyltransferase activity"/>
    <property type="evidence" value="ECO:0007669"/>
    <property type="project" value="UniProtKB-KW"/>
</dbReference>
<sequence>MAANTVPENDCLQRFHALDTLLHQHRELWQLRPFHYRVLPWSTTHPTLAAALQRLNDVQLTALEAAPLERLQWLRPWLGEASARLAE</sequence>
<keyword evidence="1" id="KW-0489">Methyltransferase</keyword>
<proteinExistence type="predicted"/>
<dbReference type="GO" id="GO:0032259">
    <property type="term" value="P:methylation"/>
    <property type="evidence" value="ECO:0007669"/>
    <property type="project" value="UniProtKB-KW"/>
</dbReference>
<reference evidence="1 2" key="1">
    <citation type="journal article" date="2018" name="Nat. Biotechnol.">
        <title>A standardized bacterial taxonomy based on genome phylogeny substantially revises the tree of life.</title>
        <authorList>
            <person name="Parks D.H."/>
            <person name="Chuvochina M."/>
            <person name="Waite D.W."/>
            <person name="Rinke C."/>
            <person name="Skarshewski A."/>
            <person name="Chaumeil P.A."/>
            <person name="Hugenholtz P."/>
        </authorList>
    </citation>
    <scope>NUCLEOTIDE SEQUENCE [LARGE SCALE GENOMIC DNA]</scope>
    <source>
        <strain evidence="1">UBA9158</strain>
    </source>
</reference>
<gene>
    <name evidence="1" type="ORF">DCP75_10975</name>
</gene>
<feature type="non-terminal residue" evidence="1">
    <location>
        <position position="87"/>
    </location>
</feature>
<dbReference type="AlphaFoldDB" id="A0A3C1KND6"/>
<evidence type="ECO:0000313" key="1">
    <source>
        <dbReference type="EMBL" id="HAN28222.1"/>
    </source>
</evidence>
<dbReference type="EMBL" id="DMND01000148">
    <property type="protein sequence ID" value="HAN28222.1"/>
    <property type="molecule type" value="Genomic_DNA"/>
</dbReference>
<evidence type="ECO:0000313" key="2">
    <source>
        <dbReference type="Proteomes" id="UP000259273"/>
    </source>
</evidence>
<comment type="caution">
    <text evidence="1">The sequence shown here is derived from an EMBL/GenBank/DDBJ whole genome shotgun (WGS) entry which is preliminary data.</text>
</comment>
<accession>A0A3C1KND6</accession>